<evidence type="ECO:0000313" key="2">
    <source>
        <dbReference type="Proteomes" id="UP000571084"/>
    </source>
</evidence>
<organism evidence="1 2">
    <name type="scientific">Glaciimonas immobilis</name>
    <dbReference type="NCBI Taxonomy" id="728004"/>
    <lineage>
        <taxon>Bacteria</taxon>
        <taxon>Pseudomonadati</taxon>
        <taxon>Pseudomonadota</taxon>
        <taxon>Betaproteobacteria</taxon>
        <taxon>Burkholderiales</taxon>
        <taxon>Oxalobacteraceae</taxon>
        <taxon>Glaciimonas</taxon>
    </lineage>
</organism>
<dbReference type="EMBL" id="JACHHQ010000007">
    <property type="protein sequence ID" value="MBB5201441.1"/>
    <property type="molecule type" value="Genomic_DNA"/>
</dbReference>
<protein>
    <submittedName>
        <fullName evidence="1">Uncharacterized protein</fullName>
    </submittedName>
</protein>
<name>A0A840RY38_9BURK</name>
<comment type="caution">
    <text evidence="1">The sequence shown here is derived from an EMBL/GenBank/DDBJ whole genome shotgun (WGS) entry which is preliminary data.</text>
</comment>
<gene>
    <name evidence="1" type="ORF">HNR39_003294</name>
</gene>
<keyword evidence="2" id="KW-1185">Reference proteome</keyword>
<proteinExistence type="predicted"/>
<dbReference type="Proteomes" id="UP000571084">
    <property type="component" value="Unassembled WGS sequence"/>
</dbReference>
<dbReference type="AlphaFoldDB" id="A0A840RY38"/>
<accession>A0A840RY38</accession>
<evidence type="ECO:0000313" key="1">
    <source>
        <dbReference type="EMBL" id="MBB5201441.1"/>
    </source>
</evidence>
<sequence>MTTFRFNNLDKLVAWTVSERLNSYIQRIRAKYVLTLLLIRPRAVGEISAHRREFISFTEAIVVPISRCEMEYDF</sequence>
<reference evidence="1 2" key="1">
    <citation type="submission" date="2020-08" db="EMBL/GenBank/DDBJ databases">
        <title>Genomic Encyclopedia of Type Strains, Phase IV (KMG-IV): sequencing the most valuable type-strain genomes for metagenomic binning, comparative biology and taxonomic classification.</title>
        <authorList>
            <person name="Goeker M."/>
        </authorList>
    </citation>
    <scope>NUCLEOTIDE SEQUENCE [LARGE SCALE GENOMIC DNA]</scope>
    <source>
        <strain evidence="1 2">DSM 23240</strain>
    </source>
</reference>